<sequence>MKGCTSDAMSGDADPHALRHYATYPERGWFVGAFDEAALVACYANVSPISGVGLIDGAGTNEAHIALSVVIPALAPGNAAYLAFARRIDDDIAFHRQWDPARSGVAELHWSGELGLLGASGTARLVALLRQRFAFARDARWSVSLDWRVAHDETLLDTLVLSGFAQLELRGGAAPTQRLDDIGGGTRSSALSPDVGEQGPMDAERWRLPELVALARTHGFASVGTVLEYGAGPCGPRGVAPGAPRSPGTLQTLDALIAARAMRIRLQTRCTRADVLAERVALVERLHASGYVQLGIDDYAQRDDPLVSAQRFGRLVCKPFGLSSRATRCVVPLGPGAIGATADTYFQHLEEVPSVPVRSIAGRKVYAPGLRGWRLSADDAIRRTVIQSLATNFFIDRQAIELAHNIEFSDYFANEIRVLRRCANAGLLSLEDDFIETTDAGRVRLDNLCGIFDRYRHLRHTWLRSLAGTARTLEPLLMDH</sequence>
<keyword evidence="4" id="KW-1185">Reference proteome</keyword>
<evidence type="ECO:0000259" key="2">
    <source>
        <dbReference type="Pfam" id="PF06969"/>
    </source>
</evidence>
<proteinExistence type="predicted"/>
<dbReference type="Pfam" id="PF06969">
    <property type="entry name" value="HemN_C"/>
    <property type="match status" value="1"/>
</dbReference>
<comment type="caution">
    <text evidence="3">The sequence shown here is derived from an EMBL/GenBank/DDBJ whole genome shotgun (WGS) entry which is preliminary data.</text>
</comment>
<accession>A0A2P5KBU5</accession>
<dbReference type="SUPFAM" id="SSF102114">
    <property type="entry name" value="Radical SAM enzymes"/>
    <property type="match status" value="1"/>
</dbReference>
<dbReference type="InterPro" id="IPR010723">
    <property type="entry name" value="HemN_C"/>
</dbReference>
<dbReference type="RefSeq" id="WP_158249449.1">
    <property type="nucleotide sequence ID" value="NZ_CP062178.1"/>
</dbReference>
<protein>
    <submittedName>
        <fullName evidence="3">HemN domain-containing protein</fullName>
    </submittedName>
</protein>
<feature type="domain" description="HemN C-terminal" evidence="2">
    <location>
        <begin position="375"/>
        <end position="443"/>
    </location>
</feature>
<dbReference type="OrthoDB" id="9808022at2"/>
<organism evidence="3 4">
    <name type="scientific">Mycetohabitans endofungorum</name>
    <dbReference type="NCBI Taxonomy" id="417203"/>
    <lineage>
        <taxon>Bacteria</taxon>
        <taxon>Pseudomonadati</taxon>
        <taxon>Pseudomonadota</taxon>
        <taxon>Betaproteobacteria</taxon>
        <taxon>Burkholderiales</taxon>
        <taxon>Burkholderiaceae</taxon>
        <taxon>Mycetohabitans</taxon>
    </lineage>
</organism>
<feature type="region of interest" description="Disordered" evidence="1">
    <location>
        <begin position="176"/>
        <end position="200"/>
    </location>
</feature>
<dbReference type="EMBL" id="PRDW01000004">
    <property type="protein sequence ID" value="PPB84189.1"/>
    <property type="molecule type" value="Genomic_DNA"/>
</dbReference>
<dbReference type="Gene3D" id="1.10.10.920">
    <property type="match status" value="1"/>
</dbReference>
<evidence type="ECO:0000256" key="1">
    <source>
        <dbReference type="SAM" id="MobiDB-lite"/>
    </source>
</evidence>
<evidence type="ECO:0000313" key="4">
    <source>
        <dbReference type="Proteomes" id="UP000243096"/>
    </source>
</evidence>
<dbReference type="InterPro" id="IPR058240">
    <property type="entry name" value="rSAM_sf"/>
</dbReference>
<name>A0A2P5KBU5_9BURK</name>
<dbReference type="Proteomes" id="UP000243096">
    <property type="component" value="Unassembled WGS sequence"/>
</dbReference>
<gene>
    <name evidence="3" type="ORF">B0O95_104140</name>
</gene>
<evidence type="ECO:0000313" key="3">
    <source>
        <dbReference type="EMBL" id="PPB84189.1"/>
    </source>
</evidence>
<dbReference type="AlphaFoldDB" id="A0A2P5KBU5"/>
<reference evidence="3 4" key="1">
    <citation type="submission" date="2018-01" db="EMBL/GenBank/DDBJ databases">
        <title>Genomic Encyclopedia of Type Strains, Phase III (KMG-III): the genomes of soil and plant-associated and newly described type strains.</title>
        <authorList>
            <person name="Whitman W."/>
        </authorList>
    </citation>
    <scope>NUCLEOTIDE SEQUENCE [LARGE SCALE GENOMIC DNA]</scope>
    <source>
        <strain evidence="3 4">HKI456</strain>
    </source>
</reference>